<name>A0ABR3T5E9_9PEZI</name>
<keyword evidence="2" id="KW-1185">Reference proteome</keyword>
<sequence length="237" mass="27145">MDHLLVPKDPVRSPPRIRYYCFEEYDRGDFITYPERQGWTQEKLFTRTTWTEVDSVGGRGAAAAAAFLQQWLFFGLLHEAFGPDVNFQDYIDEANGMKYIHTRNLLSHADDLVEKRNAGLVSETDVFPLDDSLYAAYSAFDFICQEPVDALDPYFLLSLSLLARFLLCLRQVLFRDNDLMSRGNRAVWDPPRVYVDVPGHETHTLQSDSGDHMSILAYEMVKEGWCARAVNSSQKAD</sequence>
<evidence type="ECO:0000313" key="2">
    <source>
        <dbReference type="Proteomes" id="UP001521184"/>
    </source>
</evidence>
<comment type="caution">
    <text evidence="1">The sequence shown here is derived from an EMBL/GenBank/DDBJ whole genome shotgun (WGS) entry which is preliminary data.</text>
</comment>
<accession>A0ABR3T5E9</accession>
<dbReference type="Proteomes" id="UP001521184">
    <property type="component" value="Unassembled WGS sequence"/>
</dbReference>
<dbReference type="EMBL" id="JAKEKT020000127">
    <property type="protein sequence ID" value="KAL1634662.1"/>
    <property type="molecule type" value="Genomic_DNA"/>
</dbReference>
<gene>
    <name evidence="1" type="ORF">SLS58_010561</name>
</gene>
<evidence type="ECO:0000313" key="1">
    <source>
        <dbReference type="EMBL" id="KAL1634662.1"/>
    </source>
</evidence>
<proteinExistence type="predicted"/>
<reference evidence="1 2" key="1">
    <citation type="journal article" date="2023" name="Plant Dis.">
        <title>First Report of Diplodia intermedia Causing Canker and Dieback Diseases on Apple Trees in Canada.</title>
        <authorList>
            <person name="Ellouze W."/>
            <person name="Ilyukhin E."/>
            <person name="Sulman M."/>
            <person name="Ali S."/>
        </authorList>
    </citation>
    <scope>NUCLEOTIDE SEQUENCE [LARGE SCALE GENOMIC DNA]</scope>
    <source>
        <strain evidence="1 2">M45-28</strain>
    </source>
</reference>
<organism evidence="1 2">
    <name type="scientific">Diplodia intermedia</name>
    <dbReference type="NCBI Taxonomy" id="856260"/>
    <lineage>
        <taxon>Eukaryota</taxon>
        <taxon>Fungi</taxon>
        <taxon>Dikarya</taxon>
        <taxon>Ascomycota</taxon>
        <taxon>Pezizomycotina</taxon>
        <taxon>Dothideomycetes</taxon>
        <taxon>Dothideomycetes incertae sedis</taxon>
        <taxon>Botryosphaeriales</taxon>
        <taxon>Botryosphaeriaceae</taxon>
        <taxon>Diplodia</taxon>
    </lineage>
</organism>
<protein>
    <submittedName>
        <fullName evidence="1">Uncharacterized protein</fullName>
    </submittedName>
</protein>